<name>A0A516KPK9_9CAUD</name>
<protein>
    <submittedName>
        <fullName evidence="1">Uncharacterized protein</fullName>
    </submittedName>
</protein>
<gene>
    <name evidence="1" type="primary">88</name>
    <name evidence="1" type="ORF">SEA_TYRUMBRA_88</name>
</gene>
<reference evidence="1 2" key="1">
    <citation type="submission" date="2019-07" db="EMBL/GenBank/DDBJ databases">
        <authorList>
            <person name="Fields K.L."/>
            <person name="Fields S.B."/>
            <person name="Nelson N.D."/>
            <person name="Robertson C."/>
            <person name="Bonilla J.A."/>
            <person name="Klyczek K."/>
            <person name="Garlena R.A."/>
            <person name="Russell D.A."/>
            <person name="Pope W.H."/>
            <person name="Jacobs-Sera D."/>
            <person name="Hatfull G.F."/>
        </authorList>
    </citation>
    <scope>NUCLEOTIDE SEQUENCE [LARGE SCALE GENOMIC DNA]</scope>
</reference>
<evidence type="ECO:0000313" key="2">
    <source>
        <dbReference type="Proteomes" id="UP000317493"/>
    </source>
</evidence>
<dbReference type="GeneID" id="80005504"/>
<dbReference type="KEGG" id="vg:80005504"/>
<proteinExistence type="predicted"/>
<dbReference type="Proteomes" id="UP000317493">
    <property type="component" value="Segment"/>
</dbReference>
<evidence type="ECO:0000313" key="1">
    <source>
        <dbReference type="EMBL" id="QDP43625.1"/>
    </source>
</evidence>
<organism evidence="1 2">
    <name type="scientific">Microbacterium phage Tyrumbra</name>
    <dbReference type="NCBI Taxonomy" id="2596974"/>
    <lineage>
        <taxon>Viruses</taxon>
        <taxon>Duplodnaviria</taxon>
        <taxon>Heunggongvirae</taxon>
        <taxon>Uroviricota</taxon>
        <taxon>Caudoviricetes</taxon>
        <taxon>Hodgkinviridae</taxon>
        <taxon>Metamorphoovirus</taxon>
        <taxon>Metamorphoovirus tyrumba</taxon>
    </lineage>
</organism>
<accession>A0A516KPK9</accession>
<dbReference type="RefSeq" id="YP_010751833.1">
    <property type="nucleotide sequence ID" value="NC_073373.1"/>
</dbReference>
<sequence>MSDISLTEAATGGVGIWAYTIYDHPADYPDQFVIRAWFVENGAVTAYEPVALADTLEDARALIPQGRERVPRTQADDPVIVESWV</sequence>
<dbReference type="EMBL" id="MN175603">
    <property type="protein sequence ID" value="QDP43625.1"/>
    <property type="molecule type" value="Genomic_DNA"/>
</dbReference>
<keyword evidence="2" id="KW-1185">Reference proteome</keyword>